<protein>
    <recommendedName>
        <fullName evidence="3">PPM-type phosphatase domain-containing protein</fullName>
    </recommendedName>
</protein>
<gene>
    <name evidence="1" type="ORF">EVAR_17547_1</name>
</gene>
<dbReference type="EMBL" id="BGZK01000625">
    <property type="protein sequence ID" value="GBP53471.1"/>
    <property type="molecule type" value="Genomic_DNA"/>
</dbReference>
<reference evidence="1 2" key="1">
    <citation type="journal article" date="2019" name="Commun. Biol.">
        <title>The bagworm genome reveals a unique fibroin gene that provides high tensile strength.</title>
        <authorList>
            <person name="Kono N."/>
            <person name="Nakamura H."/>
            <person name="Ohtoshi R."/>
            <person name="Tomita M."/>
            <person name="Numata K."/>
            <person name="Arakawa K."/>
        </authorList>
    </citation>
    <scope>NUCLEOTIDE SEQUENCE [LARGE SCALE GENOMIC DNA]</scope>
</reference>
<name>A0A4C1WQA0_EUMVA</name>
<keyword evidence="2" id="KW-1185">Reference proteome</keyword>
<proteinExistence type="predicted"/>
<dbReference type="Proteomes" id="UP000299102">
    <property type="component" value="Unassembled WGS sequence"/>
</dbReference>
<sequence length="93" mass="10019">MIFGKKFRRAEEEGSIAVPVGACGGVLEVQPEEVAYLFLYSDGCPPSDHTEDVARILVARRGLSSFLLASCVLGLICERVYSQATTATGFAYI</sequence>
<evidence type="ECO:0000313" key="2">
    <source>
        <dbReference type="Proteomes" id="UP000299102"/>
    </source>
</evidence>
<dbReference type="AlphaFoldDB" id="A0A4C1WQA0"/>
<evidence type="ECO:0000313" key="1">
    <source>
        <dbReference type="EMBL" id="GBP53471.1"/>
    </source>
</evidence>
<organism evidence="1 2">
    <name type="scientific">Eumeta variegata</name>
    <name type="common">Bagworm moth</name>
    <name type="synonym">Eumeta japonica</name>
    <dbReference type="NCBI Taxonomy" id="151549"/>
    <lineage>
        <taxon>Eukaryota</taxon>
        <taxon>Metazoa</taxon>
        <taxon>Ecdysozoa</taxon>
        <taxon>Arthropoda</taxon>
        <taxon>Hexapoda</taxon>
        <taxon>Insecta</taxon>
        <taxon>Pterygota</taxon>
        <taxon>Neoptera</taxon>
        <taxon>Endopterygota</taxon>
        <taxon>Lepidoptera</taxon>
        <taxon>Glossata</taxon>
        <taxon>Ditrysia</taxon>
        <taxon>Tineoidea</taxon>
        <taxon>Psychidae</taxon>
        <taxon>Oiketicinae</taxon>
        <taxon>Eumeta</taxon>
    </lineage>
</organism>
<comment type="caution">
    <text evidence="1">The sequence shown here is derived from an EMBL/GenBank/DDBJ whole genome shotgun (WGS) entry which is preliminary data.</text>
</comment>
<accession>A0A4C1WQA0</accession>
<evidence type="ECO:0008006" key="3">
    <source>
        <dbReference type="Google" id="ProtNLM"/>
    </source>
</evidence>